<keyword evidence="3" id="KW-1185">Reference proteome</keyword>
<feature type="compositionally biased region" description="Basic and acidic residues" evidence="1">
    <location>
        <begin position="7"/>
        <end position="28"/>
    </location>
</feature>
<organism evidence="2 3">
    <name type="scientific">Penicillium antarcticum</name>
    <dbReference type="NCBI Taxonomy" id="416450"/>
    <lineage>
        <taxon>Eukaryota</taxon>
        <taxon>Fungi</taxon>
        <taxon>Dikarya</taxon>
        <taxon>Ascomycota</taxon>
        <taxon>Pezizomycotina</taxon>
        <taxon>Eurotiomycetes</taxon>
        <taxon>Eurotiomycetidae</taxon>
        <taxon>Eurotiales</taxon>
        <taxon>Aspergillaceae</taxon>
        <taxon>Penicillium</taxon>
    </lineage>
</organism>
<dbReference type="AlphaFoldDB" id="A0A1V6PS81"/>
<feature type="region of interest" description="Disordered" evidence="1">
    <location>
        <begin position="1"/>
        <end position="30"/>
    </location>
</feature>
<sequence length="292" mass="32982">MSSVWHRQFDQPKSKEDSIDNSDIHPLGKEAISPDGVVFNKSDAIDDGAFFKQLNPTLRAEFLRLLALDENEKNACIQDTVDLRWAEVGEAKIALIMSIYPQRRNRPRDDENDACPDRLPEARDGPRVDQTSSVYRTLAEPQYGKDVGSAGPRSASESLSNPLRPIADEEVDNNDAVCNWAEANLDTPEYRAWSNAQRLPQLMAYKNPTRLFPIVENGKPTFTSHHNEAIYDPSPFPLNKWDPQVSHKEDWWFELMVSSSTIFNKDVRTGGQLGGSESGYLSHCILRRNHDG</sequence>
<name>A0A1V6PS81_9EURO</name>
<evidence type="ECO:0000313" key="3">
    <source>
        <dbReference type="Proteomes" id="UP000191672"/>
    </source>
</evidence>
<feature type="compositionally biased region" description="Basic and acidic residues" evidence="1">
    <location>
        <begin position="115"/>
        <end position="127"/>
    </location>
</feature>
<accession>A0A1V6PS81</accession>
<protein>
    <submittedName>
        <fullName evidence="2">Uncharacterized protein</fullName>
    </submittedName>
</protein>
<dbReference type="EMBL" id="MDYN01000042">
    <property type="protein sequence ID" value="OQD79864.1"/>
    <property type="molecule type" value="Genomic_DNA"/>
</dbReference>
<dbReference type="Proteomes" id="UP000191672">
    <property type="component" value="Unassembled WGS sequence"/>
</dbReference>
<comment type="caution">
    <text evidence="2">The sequence shown here is derived from an EMBL/GenBank/DDBJ whole genome shotgun (WGS) entry which is preliminary data.</text>
</comment>
<feature type="region of interest" description="Disordered" evidence="1">
    <location>
        <begin position="104"/>
        <end position="160"/>
    </location>
</feature>
<evidence type="ECO:0000313" key="2">
    <source>
        <dbReference type="EMBL" id="OQD79864.1"/>
    </source>
</evidence>
<gene>
    <name evidence="2" type="ORF">PENANT_c042G08713</name>
</gene>
<reference evidence="3" key="1">
    <citation type="journal article" date="2017" name="Nat. Microbiol.">
        <title>Global analysis of biosynthetic gene clusters reveals vast potential of secondary metabolite production in Penicillium species.</title>
        <authorList>
            <person name="Nielsen J.C."/>
            <person name="Grijseels S."/>
            <person name="Prigent S."/>
            <person name="Ji B."/>
            <person name="Dainat J."/>
            <person name="Nielsen K.F."/>
            <person name="Frisvad J.C."/>
            <person name="Workman M."/>
            <person name="Nielsen J."/>
        </authorList>
    </citation>
    <scope>NUCLEOTIDE SEQUENCE [LARGE SCALE GENOMIC DNA]</scope>
    <source>
        <strain evidence="3">IBT 31811</strain>
    </source>
</reference>
<evidence type="ECO:0000256" key="1">
    <source>
        <dbReference type="SAM" id="MobiDB-lite"/>
    </source>
</evidence>
<proteinExistence type="predicted"/>